<gene>
    <name evidence="1" type="ORF">LCGC14_3079790</name>
</gene>
<dbReference type="AlphaFoldDB" id="A0A0F8Z4E5"/>
<dbReference type="EMBL" id="LAZR01065749">
    <property type="protein sequence ID" value="KKK54921.1"/>
    <property type="molecule type" value="Genomic_DNA"/>
</dbReference>
<sequence length="93" mass="10569">MTDLLEGLKNCRYGVALAKEAEKPKRRTPKEAAHIAELVKIATEIHPRICKTCIYNPGDPNNGCPCLEMRCLPWRLDQWIQADCEMRGEETDA</sequence>
<accession>A0A0F8Z4E5</accession>
<evidence type="ECO:0000313" key="1">
    <source>
        <dbReference type="EMBL" id="KKK54921.1"/>
    </source>
</evidence>
<name>A0A0F8Z4E5_9ZZZZ</name>
<protein>
    <submittedName>
        <fullName evidence="1">Uncharacterized protein</fullName>
    </submittedName>
</protein>
<reference evidence="1" key="1">
    <citation type="journal article" date="2015" name="Nature">
        <title>Complex archaea that bridge the gap between prokaryotes and eukaryotes.</title>
        <authorList>
            <person name="Spang A."/>
            <person name="Saw J.H."/>
            <person name="Jorgensen S.L."/>
            <person name="Zaremba-Niedzwiedzka K."/>
            <person name="Martijn J."/>
            <person name="Lind A.E."/>
            <person name="van Eijk R."/>
            <person name="Schleper C."/>
            <person name="Guy L."/>
            <person name="Ettema T.J."/>
        </authorList>
    </citation>
    <scope>NUCLEOTIDE SEQUENCE</scope>
</reference>
<proteinExistence type="predicted"/>
<organism evidence="1">
    <name type="scientific">marine sediment metagenome</name>
    <dbReference type="NCBI Taxonomy" id="412755"/>
    <lineage>
        <taxon>unclassified sequences</taxon>
        <taxon>metagenomes</taxon>
        <taxon>ecological metagenomes</taxon>
    </lineage>
</organism>
<comment type="caution">
    <text evidence="1">The sequence shown here is derived from an EMBL/GenBank/DDBJ whole genome shotgun (WGS) entry which is preliminary data.</text>
</comment>